<protein>
    <submittedName>
        <fullName evidence="2">Uncharacterized protein</fullName>
    </submittedName>
</protein>
<comment type="caution">
    <text evidence="2">The sequence shown here is derived from an EMBL/GenBank/DDBJ whole genome shotgun (WGS) entry which is preliminary data.</text>
</comment>
<gene>
    <name evidence="2" type="ORF">BDP27DRAFT_1337165</name>
</gene>
<dbReference type="OrthoDB" id="3062192at2759"/>
<evidence type="ECO:0000313" key="2">
    <source>
        <dbReference type="EMBL" id="KAF9062048.1"/>
    </source>
</evidence>
<accession>A0A9P5PDU5</accession>
<feature type="non-terminal residue" evidence="2">
    <location>
        <position position="334"/>
    </location>
</feature>
<evidence type="ECO:0000256" key="1">
    <source>
        <dbReference type="SAM" id="MobiDB-lite"/>
    </source>
</evidence>
<evidence type="ECO:0000313" key="3">
    <source>
        <dbReference type="Proteomes" id="UP000772434"/>
    </source>
</evidence>
<name>A0A9P5PDU5_9AGAR</name>
<organism evidence="2 3">
    <name type="scientific">Rhodocollybia butyracea</name>
    <dbReference type="NCBI Taxonomy" id="206335"/>
    <lineage>
        <taxon>Eukaryota</taxon>
        <taxon>Fungi</taxon>
        <taxon>Dikarya</taxon>
        <taxon>Basidiomycota</taxon>
        <taxon>Agaricomycotina</taxon>
        <taxon>Agaricomycetes</taxon>
        <taxon>Agaricomycetidae</taxon>
        <taxon>Agaricales</taxon>
        <taxon>Marasmiineae</taxon>
        <taxon>Omphalotaceae</taxon>
        <taxon>Rhodocollybia</taxon>
    </lineage>
</organism>
<proteinExistence type="predicted"/>
<dbReference type="AlphaFoldDB" id="A0A9P5PDU5"/>
<dbReference type="Proteomes" id="UP000772434">
    <property type="component" value="Unassembled WGS sequence"/>
</dbReference>
<reference evidence="2" key="1">
    <citation type="submission" date="2020-11" db="EMBL/GenBank/DDBJ databases">
        <authorList>
            <consortium name="DOE Joint Genome Institute"/>
            <person name="Ahrendt S."/>
            <person name="Riley R."/>
            <person name="Andreopoulos W."/>
            <person name="Labutti K."/>
            <person name="Pangilinan J."/>
            <person name="Ruiz-Duenas F.J."/>
            <person name="Barrasa J.M."/>
            <person name="Sanchez-Garcia M."/>
            <person name="Camarero S."/>
            <person name="Miyauchi S."/>
            <person name="Serrano A."/>
            <person name="Linde D."/>
            <person name="Babiker R."/>
            <person name="Drula E."/>
            <person name="Ayuso-Fernandez I."/>
            <person name="Pacheco R."/>
            <person name="Padilla G."/>
            <person name="Ferreira P."/>
            <person name="Barriuso J."/>
            <person name="Kellner H."/>
            <person name="Castanera R."/>
            <person name="Alfaro M."/>
            <person name="Ramirez L."/>
            <person name="Pisabarro A.G."/>
            <person name="Kuo A."/>
            <person name="Tritt A."/>
            <person name="Lipzen A."/>
            <person name="He G."/>
            <person name="Yan M."/>
            <person name="Ng V."/>
            <person name="Cullen D."/>
            <person name="Martin F."/>
            <person name="Rosso M.-N."/>
            <person name="Henrissat B."/>
            <person name="Hibbett D."/>
            <person name="Martinez A.T."/>
            <person name="Grigoriev I.V."/>
        </authorList>
    </citation>
    <scope>NUCLEOTIDE SEQUENCE</scope>
    <source>
        <strain evidence="2">AH 40177</strain>
    </source>
</reference>
<feature type="compositionally biased region" description="Low complexity" evidence="1">
    <location>
        <begin position="9"/>
        <end position="24"/>
    </location>
</feature>
<feature type="region of interest" description="Disordered" evidence="1">
    <location>
        <begin position="1"/>
        <end position="24"/>
    </location>
</feature>
<keyword evidence="3" id="KW-1185">Reference proteome</keyword>
<dbReference type="EMBL" id="JADNRY010000183">
    <property type="protein sequence ID" value="KAF9062048.1"/>
    <property type="molecule type" value="Genomic_DNA"/>
</dbReference>
<sequence length="334" mass="37140">MNEGSQSETITGSTRTTGTSSTISGPGALSGKAIKRFGTLVVKGVDAIMYRRRLVQIESIFQEDSNTVTDLDLKARKLLYSDLLELCRSVYNVSIRIRAFRIIMHKIGRKDSGDLATTIMYKEARTMPDIDAPQDDNIASSTSYYYAGLDAYGHDTRTFAPHVEISPAVFRIPFLISLHLMVSLSTNPTFARVLLGLGILEFIIETSFQEVGPLYEDSGESLLQAVLEKLNRTQDIHSISRIQNLVNYRVQQAATNHASKVTPLFEKEVGLEPLGMTIVQQRLAQIGYNLQQDTDIMKDLNLKAPKPLSSDLLGLSRHWILGARPEYLVITNSS</sequence>